<protein>
    <recommendedName>
        <fullName evidence="3">DUF2225 domain-containing protein</fullName>
    </recommendedName>
</protein>
<evidence type="ECO:0000313" key="2">
    <source>
        <dbReference type="Proteomes" id="UP000199428"/>
    </source>
</evidence>
<gene>
    <name evidence="1" type="ORF">SAMN02910350_00755</name>
</gene>
<dbReference type="RefSeq" id="WP_090161347.1">
    <property type="nucleotide sequence ID" value="NZ_FMWK01000003.1"/>
</dbReference>
<evidence type="ECO:0008006" key="3">
    <source>
        <dbReference type="Google" id="ProtNLM"/>
    </source>
</evidence>
<dbReference type="Pfam" id="PF09986">
    <property type="entry name" value="DUF2225"/>
    <property type="match status" value="1"/>
</dbReference>
<dbReference type="Proteomes" id="UP000199428">
    <property type="component" value="Unassembled WGS sequence"/>
</dbReference>
<dbReference type="EMBL" id="FMWK01000003">
    <property type="protein sequence ID" value="SCZ77436.1"/>
    <property type="molecule type" value="Genomic_DNA"/>
</dbReference>
<evidence type="ECO:0000313" key="1">
    <source>
        <dbReference type="EMBL" id="SCZ77436.1"/>
    </source>
</evidence>
<accession>A0A1G5RTW3</accession>
<dbReference type="AlphaFoldDB" id="A0A1G5RTW3"/>
<dbReference type="InterPro" id="IPR018708">
    <property type="entry name" value="DUF2225"/>
</dbReference>
<proteinExistence type="predicted"/>
<organism evidence="1 2">
    <name type="scientific">Pseudobutyrivibrio xylanivorans</name>
    <dbReference type="NCBI Taxonomy" id="185007"/>
    <lineage>
        <taxon>Bacteria</taxon>
        <taxon>Bacillati</taxon>
        <taxon>Bacillota</taxon>
        <taxon>Clostridia</taxon>
        <taxon>Lachnospirales</taxon>
        <taxon>Lachnospiraceae</taxon>
        <taxon>Pseudobutyrivibrio</taxon>
    </lineage>
</organism>
<sequence length="293" mass="33129">MNLLSGMEKFGFSMDGELDILADEKPKKGDAAGAKTAAPVVKQETDFVIDKKVRCPVCDKEFPIKAVLATKLKRLEPDFDLRPNYEHIDKIKYDFLSCPNCGFSALDTTFSKIDTARVKLIRAEFCPSFKPQPNETLPETYSYDYSVEKFKLALICTMKKKAKMSEKAYVCLKIAWLRRAQLKELEQDKEADPKVIEMVKKEYEGFYSQAYEGFMKAISSETPPYCGMASEAVDFMLANMSMHYKKYDAAMKLVARLIQSPSTSRKLKDKCVDLKDEITEKVAAAKAAAANQE</sequence>
<name>A0A1G5RTW3_PSEXY</name>
<reference evidence="1 2" key="1">
    <citation type="submission" date="2016-10" db="EMBL/GenBank/DDBJ databases">
        <authorList>
            <person name="de Groot N.N."/>
        </authorList>
    </citation>
    <scope>NUCLEOTIDE SEQUENCE [LARGE SCALE GENOMIC DNA]</scope>
    <source>
        <strain evidence="1 2">DSM 10317</strain>
    </source>
</reference>